<dbReference type="PANTHER" id="PTHR11101:SF61">
    <property type="entry name" value="PHOSPHATE TRANSPORTER"/>
    <property type="match status" value="1"/>
</dbReference>
<dbReference type="GO" id="GO:0016020">
    <property type="term" value="C:membrane"/>
    <property type="evidence" value="ECO:0007669"/>
    <property type="project" value="UniProtKB-SubCell"/>
</dbReference>
<dbReference type="InterPro" id="IPR001204">
    <property type="entry name" value="Phos_transporter"/>
</dbReference>
<dbReference type="Proteomes" id="UP000233387">
    <property type="component" value="Unassembled WGS sequence"/>
</dbReference>
<keyword evidence="8" id="KW-1185">Reference proteome</keyword>
<gene>
    <name evidence="7" type="ORF">Rain11_0596</name>
</gene>
<evidence type="ECO:0000256" key="5">
    <source>
        <dbReference type="ARBA" id="ARBA00023136"/>
    </source>
</evidence>
<dbReference type="Pfam" id="PF01384">
    <property type="entry name" value="PHO4"/>
    <property type="match status" value="1"/>
</dbReference>
<dbReference type="EMBL" id="NKXO01000007">
    <property type="protein sequence ID" value="PKQ70368.1"/>
    <property type="molecule type" value="Genomic_DNA"/>
</dbReference>
<feature type="transmembrane region" description="Helical" evidence="6">
    <location>
        <begin position="119"/>
        <end position="140"/>
    </location>
</feature>
<accession>A0A2N3IJD5</accession>
<keyword evidence="6" id="KW-0592">Phosphate transport</keyword>
<feature type="transmembrane region" description="Helical" evidence="6">
    <location>
        <begin position="331"/>
        <end position="351"/>
    </location>
</feature>
<dbReference type="RefSeq" id="WP_317042740.1">
    <property type="nucleotide sequence ID" value="NZ_NKXO01000007.1"/>
</dbReference>
<feature type="transmembrane region" description="Helical" evidence="6">
    <location>
        <begin position="426"/>
        <end position="451"/>
    </location>
</feature>
<feature type="transmembrane region" description="Helical" evidence="6">
    <location>
        <begin position="214"/>
        <end position="232"/>
    </location>
</feature>
<feature type="transmembrane region" description="Helical" evidence="6">
    <location>
        <begin position="6"/>
        <end position="29"/>
    </location>
</feature>
<keyword evidence="3 6" id="KW-0812">Transmembrane</keyword>
<evidence type="ECO:0000256" key="4">
    <source>
        <dbReference type="ARBA" id="ARBA00022989"/>
    </source>
</evidence>
<feature type="transmembrane region" description="Helical" evidence="6">
    <location>
        <begin position="87"/>
        <end position="107"/>
    </location>
</feature>
<evidence type="ECO:0000313" key="7">
    <source>
        <dbReference type="EMBL" id="PKQ70368.1"/>
    </source>
</evidence>
<evidence type="ECO:0000313" key="8">
    <source>
        <dbReference type="Proteomes" id="UP000233387"/>
    </source>
</evidence>
<comment type="caution">
    <text evidence="7">The sequence shown here is derived from an EMBL/GenBank/DDBJ whole genome shotgun (WGS) entry which is preliminary data.</text>
</comment>
<sequence length="452" mass="48835">MLETLSTSLLVLLIISVVLVLFFEFINGFHDTANAVATVIYTKTLPPRTAVVLSGVLNFAGVFFGGIGVAIGIINLLPTDALLQDDVWLGMAMVLAMLCSAIVWNFGTWYLGIPSSSSHTLIGAILGVGIAYSGVGGVNWSKASEVGLSLLLSPLIGLSLAAILMTLLRKTVRNQKIFEAPDGDNPPPAWIRAILILTCSGVSFSHGSNDGQKGVGLLMLVLIGILPAHYALNPANSVQDYQKAFATFEEKIEIIARDYPKATFEPIAEERKKLNTLLAKEKLELSERKEIRKSVIKIEKKLKESYKKEPTLEKKVKPVLASFKKETTDFAPTWVIVAIALSLGIGTMVGWRRIVVTIGEKIGKQHLTYAQGASAELIATMTIGFSSFIYSLPVSTTHILSSGVAGTMISTNGVKNLQPATVRSIALAWLLTLPVSIGLSMIFFNIFRFVLT</sequence>
<proteinExistence type="inferred from homology"/>
<evidence type="ECO:0000256" key="3">
    <source>
        <dbReference type="ARBA" id="ARBA00022692"/>
    </source>
</evidence>
<evidence type="ECO:0000256" key="1">
    <source>
        <dbReference type="ARBA" id="ARBA00004141"/>
    </source>
</evidence>
<comment type="subcellular location">
    <subcellularLocation>
        <location evidence="1 6">Membrane</location>
        <topology evidence="1 6">Multi-pass membrane protein</topology>
    </subcellularLocation>
</comment>
<feature type="transmembrane region" description="Helical" evidence="6">
    <location>
        <begin position="50"/>
        <end position="75"/>
    </location>
</feature>
<keyword evidence="2 6" id="KW-0813">Transport</keyword>
<comment type="similarity">
    <text evidence="6">Belongs to the inorganic phosphate transporter (PiT) (TC 2.A.20) family.</text>
</comment>
<dbReference type="AlphaFoldDB" id="A0A2N3IJD5"/>
<evidence type="ECO:0000256" key="2">
    <source>
        <dbReference type="ARBA" id="ARBA00022448"/>
    </source>
</evidence>
<organism evidence="7 8">
    <name type="scientific">Raineya orbicola</name>
    <dbReference type="NCBI Taxonomy" id="2016530"/>
    <lineage>
        <taxon>Bacteria</taxon>
        <taxon>Pseudomonadati</taxon>
        <taxon>Bacteroidota</taxon>
        <taxon>Cytophagia</taxon>
        <taxon>Cytophagales</taxon>
        <taxon>Raineyaceae</taxon>
        <taxon>Raineya</taxon>
    </lineage>
</organism>
<evidence type="ECO:0000256" key="6">
    <source>
        <dbReference type="RuleBase" id="RU363058"/>
    </source>
</evidence>
<protein>
    <recommendedName>
        <fullName evidence="6">Phosphate transporter</fullName>
    </recommendedName>
</protein>
<dbReference type="GO" id="GO:0005315">
    <property type="term" value="F:phosphate transmembrane transporter activity"/>
    <property type="evidence" value="ECO:0007669"/>
    <property type="project" value="InterPro"/>
</dbReference>
<dbReference type="GO" id="GO:0035435">
    <property type="term" value="P:phosphate ion transmembrane transport"/>
    <property type="evidence" value="ECO:0007669"/>
    <property type="project" value="TreeGrafter"/>
</dbReference>
<dbReference type="PANTHER" id="PTHR11101">
    <property type="entry name" value="PHOSPHATE TRANSPORTER"/>
    <property type="match status" value="1"/>
</dbReference>
<reference evidence="7 8" key="1">
    <citation type="submission" date="2017-06" db="EMBL/GenBank/DDBJ databases">
        <title>Raineya orbicola gen. nov., sp. nov. a slightly thermophilic bacterium of the phylum Bacteroidetes and the description of Raineyaceae fam. nov.</title>
        <authorList>
            <person name="Albuquerque L."/>
            <person name="Polonia A.R.M."/>
            <person name="Barroso C."/>
            <person name="Froufe H.J.C."/>
            <person name="Lage O."/>
            <person name="Lobo-Da-Cunha A."/>
            <person name="Egas C."/>
            <person name="Da Costa M.S."/>
        </authorList>
    </citation>
    <scope>NUCLEOTIDE SEQUENCE [LARGE SCALE GENOMIC DNA]</scope>
    <source>
        <strain evidence="7 8">SPSPC-11</strain>
    </source>
</reference>
<name>A0A2N3IJD5_9BACT</name>
<keyword evidence="4 6" id="KW-1133">Transmembrane helix</keyword>
<feature type="transmembrane region" description="Helical" evidence="6">
    <location>
        <begin position="146"/>
        <end position="168"/>
    </location>
</feature>
<keyword evidence="5 6" id="KW-0472">Membrane</keyword>